<comment type="caution">
    <text evidence="1">The sequence shown here is derived from an EMBL/GenBank/DDBJ whole genome shotgun (WGS) entry which is preliminary data.</text>
</comment>
<gene>
    <name evidence="1" type="ORF">OBO34_20360</name>
</gene>
<name>A0A9J6QYT4_9FIRM</name>
<sequence>MEYIASAQIGMLTLWLENGRNISSRKLAGLIEAANLRGPMHCLVELAVREAKN</sequence>
<dbReference type="EMBL" id="JAOSHN010000012">
    <property type="protein sequence ID" value="MCU7380670.1"/>
    <property type="molecule type" value="Genomic_DNA"/>
</dbReference>
<evidence type="ECO:0000313" key="2">
    <source>
        <dbReference type="Proteomes" id="UP001065549"/>
    </source>
</evidence>
<dbReference type="Proteomes" id="UP001065549">
    <property type="component" value="Unassembled WGS sequence"/>
</dbReference>
<organism evidence="1 2">
    <name type="scientific">Hominibacterium faecale</name>
    <dbReference type="NCBI Taxonomy" id="2839743"/>
    <lineage>
        <taxon>Bacteria</taxon>
        <taxon>Bacillati</taxon>
        <taxon>Bacillota</taxon>
        <taxon>Clostridia</taxon>
        <taxon>Peptostreptococcales</taxon>
        <taxon>Anaerovoracaceae</taxon>
        <taxon>Hominibacterium</taxon>
    </lineage>
</organism>
<dbReference type="RefSeq" id="WP_253021003.1">
    <property type="nucleotide sequence ID" value="NZ_JAOSHN010000012.1"/>
</dbReference>
<keyword evidence="2" id="KW-1185">Reference proteome</keyword>
<proteinExistence type="predicted"/>
<protein>
    <submittedName>
        <fullName evidence="1">TetR family transcriptional regulator C-terminal domain-containing protein</fullName>
    </submittedName>
</protein>
<evidence type="ECO:0000313" key="1">
    <source>
        <dbReference type="EMBL" id="MCU7380670.1"/>
    </source>
</evidence>
<dbReference type="AlphaFoldDB" id="A0A9J6QYT4"/>
<reference evidence="1" key="1">
    <citation type="submission" date="2022-09" db="EMBL/GenBank/DDBJ databases">
        <title>Culturomic study of gut microbiota in children with autism spectrum disorder.</title>
        <authorList>
            <person name="Efimov B.A."/>
            <person name="Chaplin A.V."/>
            <person name="Sokolova S.R."/>
            <person name="Pikina A.P."/>
            <person name="Korzhanova M."/>
            <person name="Belova V."/>
            <person name="Korostin D."/>
        </authorList>
    </citation>
    <scope>NUCLEOTIDE SEQUENCE</scope>
    <source>
        <strain evidence="1">ASD5510</strain>
    </source>
</reference>
<accession>A0A9J6QYT4</accession>